<keyword evidence="2" id="KW-0472">Membrane</keyword>
<dbReference type="EMBL" id="CAJRAU010000002">
    <property type="protein sequence ID" value="CAG5068945.1"/>
    <property type="molecule type" value="Genomic_DNA"/>
</dbReference>
<dbReference type="Pfam" id="PF00581">
    <property type="entry name" value="Rhodanese"/>
    <property type="match status" value="1"/>
</dbReference>
<reference evidence="4 5" key="1">
    <citation type="submission" date="2021-04" db="EMBL/GenBank/DDBJ databases">
        <authorList>
            <person name="Rodrigo-Torres L."/>
            <person name="Arahal R. D."/>
            <person name="Lucena T."/>
        </authorList>
    </citation>
    <scope>NUCLEOTIDE SEQUENCE [LARGE SCALE GENOMIC DNA]</scope>
    <source>
        <strain evidence="4 5">CECT 9623</strain>
    </source>
</reference>
<dbReference type="InterPro" id="IPR022111">
    <property type="entry name" value="Rhodanese_C"/>
</dbReference>
<dbReference type="Pfam" id="PF17773">
    <property type="entry name" value="UPF0176_N"/>
    <property type="match status" value="1"/>
</dbReference>
<dbReference type="InterPro" id="IPR001763">
    <property type="entry name" value="Rhodanese-like_dom"/>
</dbReference>
<dbReference type="PANTHER" id="PTHR43268">
    <property type="entry name" value="THIOSULFATE SULFURTRANSFERASE/RHODANESE-LIKE DOMAIN-CONTAINING PROTEIN 2"/>
    <property type="match status" value="1"/>
</dbReference>
<proteinExistence type="inferred from homology"/>
<protein>
    <recommendedName>
        <fullName evidence="1">tRNA uridine(34) hydroxylase</fullName>
        <ecNumber evidence="1">1.14.-.-</ecNumber>
    </recommendedName>
    <alternativeName>
        <fullName evidence="1">tRNA hydroxylation protein O</fullName>
    </alternativeName>
</protein>
<dbReference type="SMART" id="SM00450">
    <property type="entry name" value="RHOD"/>
    <property type="match status" value="1"/>
</dbReference>
<comment type="function">
    <text evidence="1">Catalyzes oxygen-dependent 5-hydroxyuridine (ho5U) modification at position 34 in tRNAs.</text>
</comment>
<keyword evidence="5" id="KW-1185">Reference proteome</keyword>
<comment type="catalytic activity">
    <reaction evidence="1">
        <text>uridine(34) in tRNA + AH2 + O2 = 5-hydroxyuridine(34) in tRNA + A + H2O</text>
        <dbReference type="Rhea" id="RHEA:64224"/>
        <dbReference type="Rhea" id="RHEA-COMP:11727"/>
        <dbReference type="Rhea" id="RHEA-COMP:13381"/>
        <dbReference type="ChEBI" id="CHEBI:13193"/>
        <dbReference type="ChEBI" id="CHEBI:15377"/>
        <dbReference type="ChEBI" id="CHEBI:15379"/>
        <dbReference type="ChEBI" id="CHEBI:17499"/>
        <dbReference type="ChEBI" id="CHEBI:65315"/>
        <dbReference type="ChEBI" id="CHEBI:136877"/>
    </reaction>
</comment>
<dbReference type="HAMAP" id="MF_00469">
    <property type="entry name" value="TrhO"/>
    <property type="match status" value="1"/>
</dbReference>
<dbReference type="Pfam" id="PF12368">
    <property type="entry name" value="Rhodanese_C"/>
    <property type="match status" value="1"/>
</dbReference>
<dbReference type="InterPro" id="IPR040503">
    <property type="entry name" value="TRHO_N"/>
</dbReference>
<evidence type="ECO:0000313" key="4">
    <source>
        <dbReference type="EMBL" id="CAG5068945.1"/>
    </source>
</evidence>
<evidence type="ECO:0000256" key="1">
    <source>
        <dbReference type="HAMAP-Rule" id="MF_00469"/>
    </source>
</evidence>
<comment type="caution">
    <text evidence="4">The sequence shown here is derived from an EMBL/GenBank/DDBJ whole genome shotgun (WGS) entry which is preliminary data.</text>
</comment>
<dbReference type="CDD" id="cd01518">
    <property type="entry name" value="RHOD_YceA"/>
    <property type="match status" value="1"/>
</dbReference>
<feature type="domain" description="Rhodanese" evidence="3">
    <location>
        <begin position="158"/>
        <end position="251"/>
    </location>
</feature>
<dbReference type="SUPFAM" id="SSF52821">
    <property type="entry name" value="Rhodanese/Cell cycle control phosphatase"/>
    <property type="match status" value="1"/>
</dbReference>
<dbReference type="NCBIfam" id="NF001135">
    <property type="entry name" value="PRK00142.1-3"/>
    <property type="match status" value="1"/>
</dbReference>
<dbReference type="EC" id="1.14.-.-" evidence="1"/>
<keyword evidence="4" id="KW-0808">Transferase</keyword>
<evidence type="ECO:0000256" key="2">
    <source>
        <dbReference type="SAM" id="Phobius"/>
    </source>
</evidence>
<organism evidence="4 5">
    <name type="scientific">Dyadobacter linearis</name>
    <dbReference type="NCBI Taxonomy" id="2823330"/>
    <lineage>
        <taxon>Bacteria</taxon>
        <taxon>Pseudomonadati</taxon>
        <taxon>Bacteroidota</taxon>
        <taxon>Cytophagia</taxon>
        <taxon>Cytophagales</taxon>
        <taxon>Spirosomataceae</taxon>
        <taxon>Dyadobacter</taxon>
    </lineage>
</organism>
<accession>A0ABM8UNE8</accession>
<dbReference type="PROSITE" id="PS50206">
    <property type="entry name" value="RHODANESE_3"/>
    <property type="match status" value="1"/>
</dbReference>
<dbReference type="Proteomes" id="UP000679725">
    <property type="component" value="Unassembled WGS sequence"/>
</dbReference>
<dbReference type="PANTHER" id="PTHR43268:SF3">
    <property type="entry name" value="RHODANESE-LIKE DOMAIN-CONTAINING PROTEIN 7-RELATED"/>
    <property type="match status" value="1"/>
</dbReference>
<dbReference type="Gene3D" id="3.40.250.10">
    <property type="entry name" value="Rhodanese-like domain"/>
    <property type="match status" value="1"/>
</dbReference>
<evidence type="ECO:0000259" key="3">
    <source>
        <dbReference type="PROSITE" id="PS50206"/>
    </source>
</evidence>
<feature type="transmembrane region" description="Helical" evidence="2">
    <location>
        <begin position="12"/>
        <end position="31"/>
    </location>
</feature>
<dbReference type="Gene3D" id="3.30.70.100">
    <property type="match status" value="1"/>
</dbReference>
<comment type="similarity">
    <text evidence="1">Belongs to the TrhO family.</text>
</comment>
<sequence length="364" mass="41595">MYFGQSSNCCFLIFVEVVGFVYLHSISAYYFTNTIEMKPYRVILYYCYSSIADTETYRDEHHVFCVQHNLLGRIIVAPEGLNGTVSGTPEDCETYMNYVRSDERFSHVQFKIEEHDKVAFQKLHVRVKDEIVNSDLPVNPLEKTGKHLEPAEFKKLINDPDVVLVDMRSDYEHEVGKFKGAITFDMHNLRELPDHIHEIEHLKDKKIVTYCTGGIKCEKASAYLLDQGFTDVYQLHGGIIRYGLEEGGENFDGKCYVFDNRITVDVNSINPTVISKCHICNEPCDRMINCANAECNTHVPVCEKCGEEMEGACSAECKAHPGKRIYDGTGYYVSQSNHYHPLQGLKSQKKNIKKMKLAQQTQPL</sequence>
<keyword evidence="2" id="KW-0812">Transmembrane</keyword>
<keyword evidence="1" id="KW-0560">Oxidoreductase</keyword>
<dbReference type="InterPro" id="IPR036873">
    <property type="entry name" value="Rhodanese-like_dom_sf"/>
</dbReference>
<dbReference type="GO" id="GO:0004792">
    <property type="term" value="F:thiosulfate-cyanide sulfurtransferase activity"/>
    <property type="evidence" value="ECO:0007669"/>
    <property type="project" value="UniProtKB-EC"/>
</dbReference>
<name>A0ABM8UNE8_9BACT</name>
<gene>
    <name evidence="4" type="primary">glpE_2</name>
    <name evidence="1" type="synonym">trhO</name>
    <name evidence="4" type="ORF">DYBT9623_01677</name>
</gene>
<keyword evidence="1" id="KW-0819">tRNA processing</keyword>
<dbReference type="InterPro" id="IPR020936">
    <property type="entry name" value="TrhO"/>
</dbReference>
<evidence type="ECO:0000313" key="5">
    <source>
        <dbReference type="Proteomes" id="UP000679725"/>
    </source>
</evidence>
<keyword evidence="2" id="KW-1133">Transmembrane helix</keyword>